<accession>A0A267E953</accession>
<evidence type="ECO:0000256" key="1">
    <source>
        <dbReference type="SAM" id="SignalP"/>
    </source>
</evidence>
<proteinExistence type="predicted"/>
<dbReference type="AlphaFoldDB" id="A0A267E953"/>
<organism evidence="2 3">
    <name type="scientific">Macrostomum lignano</name>
    <dbReference type="NCBI Taxonomy" id="282301"/>
    <lineage>
        <taxon>Eukaryota</taxon>
        <taxon>Metazoa</taxon>
        <taxon>Spiralia</taxon>
        <taxon>Lophotrochozoa</taxon>
        <taxon>Platyhelminthes</taxon>
        <taxon>Rhabditophora</taxon>
        <taxon>Macrostomorpha</taxon>
        <taxon>Macrostomida</taxon>
        <taxon>Macrostomidae</taxon>
        <taxon>Macrostomum</taxon>
    </lineage>
</organism>
<sequence length="118" mass="12991">MKSLCLLFLLGAAAACLIGVSQQQQLSDGPTATRTVLPLEVEDEETAKVLANPRLMRRIVANATEAHLHHHQMSRAKRGLYRVCVFRCRSTAMQCYEACGLNADGCCCAVCFFLRTTD</sequence>
<name>A0A267E953_9PLAT</name>
<gene>
    <name evidence="2" type="ORF">BOX15_Mlig027746g1</name>
</gene>
<dbReference type="EMBL" id="NIVC01002410">
    <property type="protein sequence ID" value="PAA58103.1"/>
    <property type="molecule type" value="Genomic_DNA"/>
</dbReference>
<feature type="signal peptide" evidence="1">
    <location>
        <begin position="1"/>
        <end position="15"/>
    </location>
</feature>
<keyword evidence="1" id="KW-0732">Signal</keyword>
<feature type="chain" id="PRO_5012470162" evidence="1">
    <location>
        <begin position="16"/>
        <end position="118"/>
    </location>
</feature>
<protein>
    <submittedName>
        <fullName evidence="2">Uncharacterized protein</fullName>
    </submittedName>
</protein>
<comment type="caution">
    <text evidence="2">The sequence shown here is derived from an EMBL/GenBank/DDBJ whole genome shotgun (WGS) entry which is preliminary data.</text>
</comment>
<reference evidence="2 3" key="1">
    <citation type="submission" date="2017-06" db="EMBL/GenBank/DDBJ databases">
        <title>A platform for efficient transgenesis in Macrostomum lignano, a flatworm model organism for stem cell research.</title>
        <authorList>
            <person name="Berezikov E."/>
        </authorList>
    </citation>
    <scope>NUCLEOTIDE SEQUENCE [LARGE SCALE GENOMIC DNA]</scope>
    <source>
        <strain evidence="2">DV1</strain>
        <tissue evidence="2">Whole organism</tissue>
    </source>
</reference>
<dbReference type="Proteomes" id="UP000215902">
    <property type="component" value="Unassembled WGS sequence"/>
</dbReference>
<dbReference type="PROSITE" id="PS51257">
    <property type="entry name" value="PROKAR_LIPOPROTEIN"/>
    <property type="match status" value="1"/>
</dbReference>
<evidence type="ECO:0000313" key="2">
    <source>
        <dbReference type="EMBL" id="PAA58103.1"/>
    </source>
</evidence>
<keyword evidence="3" id="KW-1185">Reference proteome</keyword>
<evidence type="ECO:0000313" key="3">
    <source>
        <dbReference type="Proteomes" id="UP000215902"/>
    </source>
</evidence>